<gene>
    <name evidence="2" type="ORF">AMSG_04269</name>
</gene>
<feature type="compositionally biased region" description="Pro residues" evidence="1">
    <location>
        <begin position="161"/>
        <end position="172"/>
    </location>
</feature>
<sequence length="370" mass="41120">MADYHVVVAEDPEGRLYTPASMRMRRGPSTWTQDEYTMFAVQQRIGLGKKPRRVTIRVSPNDLAILDPSDDDKVISTHPFTAIRTYQADTARHSFAWQEVSGSDDVVHEVYLPDPKRLHVFVTDTVRALARKIQMEKQARKARKVAEQHQKEREEALAAAHPPPLEPPPPPSSTATRKRTISSSKHASAATEAMLEGLIRNASGDINPSLSPMATHSGLRERRNSLADLLARRPSKPDLMGSSVMQSPPADAPILPSDVLEARVAAGEPVPRSPRPRLAGSPRGTTATGSPLMRALSVTKLEAKLQRRPSLEEMSERGLIRHESEDEVRQFNRERRSSISDHLRRRPSVDQLVEASILDDDDAFFAALRS</sequence>
<keyword evidence="3" id="KW-1185">Reference proteome</keyword>
<feature type="compositionally biased region" description="Basic and acidic residues" evidence="1">
    <location>
        <begin position="144"/>
        <end position="156"/>
    </location>
</feature>
<proteinExistence type="predicted"/>
<evidence type="ECO:0000313" key="3">
    <source>
        <dbReference type="Proteomes" id="UP000054408"/>
    </source>
</evidence>
<organism evidence="2 3">
    <name type="scientific">Thecamonas trahens ATCC 50062</name>
    <dbReference type="NCBI Taxonomy" id="461836"/>
    <lineage>
        <taxon>Eukaryota</taxon>
        <taxon>Apusozoa</taxon>
        <taxon>Apusomonadida</taxon>
        <taxon>Apusomonadidae</taxon>
        <taxon>Thecamonas</taxon>
    </lineage>
</organism>
<protein>
    <submittedName>
        <fullName evidence="2">Uncharacterized protein</fullName>
    </submittedName>
</protein>
<feature type="region of interest" description="Disordered" evidence="1">
    <location>
        <begin position="144"/>
        <end position="189"/>
    </location>
</feature>
<feature type="region of interest" description="Disordered" evidence="1">
    <location>
        <begin position="266"/>
        <end position="290"/>
    </location>
</feature>
<dbReference type="CDD" id="cd00934">
    <property type="entry name" value="PTB"/>
    <property type="match status" value="1"/>
</dbReference>
<dbReference type="AlphaFoldDB" id="A0A0L0D7H7"/>
<feature type="region of interest" description="Disordered" evidence="1">
    <location>
        <begin position="326"/>
        <end position="346"/>
    </location>
</feature>
<reference evidence="2 3" key="1">
    <citation type="submission" date="2010-05" db="EMBL/GenBank/DDBJ databases">
        <title>The Genome Sequence of Thecamonas trahens ATCC 50062.</title>
        <authorList>
            <consortium name="The Broad Institute Genome Sequencing Platform"/>
            <person name="Russ C."/>
            <person name="Cuomo C."/>
            <person name="Shea T."/>
            <person name="Young S.K."/>
            <person name="Zeng Q."/>
            <person name="Koehrsen M."/>
            <person name="Haas B."/>
            <person name="Borodovsky M."/>
            <person name="Guigo R."/>
            <person name="Alvarado L."/>
            <person name="Berlin A."/>
            <person name="Bochicchio J."/>
            <person name="Borenstein D."/>
            <person name="Chapman S."/>
            <person name="Chen Z."/>
            <person name="Freedman E."/>
            <person name="Gellesch M."/>
            <person name="Goldberg J."/>
            <person name="Griggs A."/>
            <person name="Gujja S."/>
            <person name="Heilman E."/>
            <person name="Heiman D."/>
            <person name="Hepburn T."/>
            <person name="Howarth C."/>
            <person name="Jen D."/>
            <person name="Larson L."/>
            <person name="Mehta T."/>
            <person name="Park D."/>
            <person name="Pearson M."/>
            <person name="Roberts A."/>
            <person name="Saif S."/>
            <person name="Shenoy N."/>
            <person name="Sisk P."/>
            <person name="Stolte C."/>
            <person name="Sykes S."/>
            <person name="Thomson T."/>
            <person name="Walk T."/>
            <person name="White J."/>
            <person name="Yandava C."/>
            <person name="Burger G."/>
            <person name="Gray M.W."/>
            <person name="Holland P.W.H."/>
            <person name="King N."/>
            <person name="Lang F.B.F."/>
            <person name="Roger A.J."/>
            <person name="Ruiz-Trillo I."/>
            <person name="Lander E."/>
            <person name="Nusbaum C."/>
        </authorList>
    </citation>
    <scope>NUCLEOTIDE SEQUENCE [LARGE SCALE GENOMIC DNA]</scope>
    <source>
        <strain evidence="2 3">ATCC 50062</strain>
    </source>
</reference>
<dbReference type="Proteomes" id="UP000054408">
    <property type="component" value="Unassembled WGS sequence"/>
</dbReference>
<evidence type="ECO:0000313" key="2">
    <source>
        <dbReference type="EMBL" id="KNC48036.1"/>
    </source>
</evidence>
<dbReference type="EMBL" id="GL349449">
    <property type="protein sequence ID" value="KNC48036.1"/>
    <property type="molecule type" value="Genomic_DNA"/>
</dbReference>
<name>A0A0L0D7H7_THETB</name>
<feature type="compositionally biased region" description="Basic and acidic residues" evidence="1">
    <location>
        <begin position="326"/>
        <end position="342"/>
    </location>
</feature>
<accession>A0A0L0D7H7</accession>
<dbReference type="RefSeq" id="XP_013759051.1">
    <property type="nucleotide sequence ID" value="XM_013903597.1"/>
</dbReference>
<dbReference type="GeneID" id="25563821"/>
<evidence type="ECO:0000256" key="1">
    <source>
        <dbReference type="SAM" id="MobiDB-lite"/>
    </source>
</evidence>